<evidence type="ECO:0000313" key="4">
    <source>
        <dbReference type="Proteomes" id="UP001230951"/>
    </source>
</evidence>
<gene>
    <name evidence="2" type="ORF">J2S90_003678</name>
    <name evidence="3" type="ORF">J2S93_003823</name>
</gene>
<evidence type="ECO:0000256" key="1">
    <source>
        <dbReference type="SAM" id="MobiDB-lite"/>
    </source>
</evidence>
<comment type="caution">
    <text evidence="2">The sequence shown here is derived from an EMBL/GenBank/DDBJ whole genome shotgun (WGS) entry which is preliminary data.</text>
</comment>
<reference evidence="2 4" key="1">
    <citation type="submission" date="2023-07" db="EMBL/GenBank/DDBJ databases">
        <title>Sorghum-associated microbial communities from plants grown in Nebraska, USA.</title>
        <authorList>
            <person name="Schachtman D."/>
        </authorList>
    </citation>
    <scope>NUCLEOTIDE SEQUENCE</scope>
    <source>
        <strain evidence="2">DS1006</strain>
        <strain evidence="3 4">DS1016</strain>
    </source>
</reference>
<dbReference type="RefSeq" id="WP_306963206.1">
    <property type="nucleotide sequence ID" value="NZ_JAUSRG010000013.1"/>
</dbReference>
<feature type="compositionally biased region" description="Polar residues" evidence="1">
    <location>
        <begin position="9"/>
        <end position="18"/>
    </location>
</feature>
<dbReference type="Proteomes" id="UP001242995">
    <property type="component" value="Unassembled WGS sequence"/>
</dbReference>
<proteinExistence type="predicted"/>
<dbReference type="EMBL" id="JAUSRG010000013">
    <property type="protein sequence ID" value="MDP9906693.1"/>
    <property type="molecule type" value="Genomic_DNA"/>
</dbReference>
<feature type="region of interest" description="Disordered" evidence="1">
    <location>
        <begin position="1"/>
        <end position="21"/>
    </location>
</feature>
<accession>A0AAW8DM12</accession>
<protein>
    <submittedName>
        <fullName evidence="2">Uncharacterized protein</fullName>
    </submittedName>
</protein>
<dbReference type="Proteomes" id="UP001230951">
    <property type="component" value="Unassembled WGS sequence"/>
</dbReference>
<dbReference type="AlphaFoldDB" id="A0AAW8DM12"/>
<evidence type="ECO:0000313" key="3">
    <source>
        <dbReference type="EMBL" id="MDQ0182371.1"/>
    </source>
</evidence>
<evidence type="ECO:0000313" key="5">
    <source>
        <dbReference type="Proteomes" id="UP001242995"/>
    </source>
</evidence>
<keyword evidence="4" id="KW-1185">Reference proteome</keyword>
<name>A0AAW8DM12_9MICC</name>
<sequence length="150" mass="16525">MTRPRRTLPSRSYSSTVQGPGGDPAILIESLEVRPGQKICLTFESADPAWRQGLFLGTAGLLSVVGATSPQLNLWTDSAPPEVLIDVLETDGSLVLYNIWDSGRGRRSQSHTSGMILEHLADNGRRYRCTDFGSNPDFGKLVFRISFDER</sequence>
<evidence type="ECO:0000313" key="2">
    <source>
        <dbReference type="EMBL" id="MDP9906693.1"/>
    </source>
</evidence>
<dbReference type="EMBL" id="JAUSTF010000011">
    <property type="protein sequence ID" value="MDQ0182371.1"/>
    <property type="molecule type" value="Genomic_DNA"/>
</dbReference>
<organism evidence="2 5">
    <name type="scientific">Arthrobacter bambusae</name>
    <dbReference type="NCBI Taxonomy" id="1338426"/>
    <lineage>
        <taxon>Bacteria</taxon>
        <taxon>Bacillati</taxon>
        <taxon>Actinomycetota</taxon>
        <taxon>Actinomycetes</taxon>
        <taxon>Micrococcales</taxon>
        <taxon>Micrococcaceae</taxon>
        <taxon>Arthrobacter</taxon>
    </lineage>
</organism>